<dbReference type="Pfam" id="PF00218">
    <property type="entry name" value="IGPS"/>
    <property type="match status" value="1"/>
</dbReference>
<dbReference type="EC" id="4.1.1.48" evidence="3 10"/>
<dbReference type="GO" id="GO:0004425">
    <property type="term" value="F:indole-3-glycerol-phosphate synthase activity"/>
    <property type="evidence" value="ECO:0007669"/>
    <property type="project" value="UniProtKB-UniRule"/>
</dbReference>
<feature type="domain" description="Indole-3-glycerol phosphate synthase" evidence="11">
    <location>
        <begin position="5"/>
        <end position="259"/>
    </location>
</feature>
<keyword evidence="9 10" id="KW-0456">Lyase</keyword>
<name>A0A7C3C555_9PROT</name>
<evidence type="ECO:0000256" key="9">
    <source>
        <dbReference type="ARBA" id="ARBA00023239"/>
    </source>
</evidence>
<keyword evidence="6 10" id="KW-0210">Decarboxylase</keyword>
<evidence type="ECO:0000313" key="12">
    <source>
        <dbReference type="EMBL" id="HFB54963.1"/>
    </source>
</evidence>
<dbReference type="InterPro" id="IPR013798">
    <property type="entry name" value="Indole-3-glycerol_P_synth_dom"/>
</dbReference>
<evidence type="ECO:0000256" key="4">
    <source>
        <dbReference type="ARBA" id="ARBA00018080"/>
    </source>
</evidence>
<dbReference type="CDD" id="cd00331">
    <property type="entry name" value="IGPS"/>
    <property type="match status" value="1"/>
</dbReference>
<keyword evidence="7 10" id="KW-0822">Tryptophan biosynthesis</keyword>
<dbReference type="PROSITE" id="PS00614">
    <property type="entry name" value="IGPS"/>
    <property type="match status" value="1"/>
</dbReference>
<dbReference type="PANTHER" id="PTHR22854:SF2">
    <property type="entry name" value="INDOLE-3-GLYCEROL-PHOSPHATE SYNTHASE"/>
    <property type="match status" value="1"/>
</dbReference>
<comment type="pathway">
    <text evidence="2 10">Amino-acid biosynthesis; L-tryptophan biosynthesis; L-tryptophan from chorismate: step 4/5.</text>
</comment>
<gene>
    <name evidence="10 12" type="primary">trpC</name>
    <name evidence="12" type="ORF">ENJ46_03480</name>
</gene>
<dbReference type="InterPro" id="IPR045186">
    <property type="entry name" value="Indole-3-glycerol_P_synth"/>
</dbReference>
<evidence type="ECO:0000256" key="3">
    <source>
        <dbReference type="ARBA" id="ARBA00012362"/>
    </source>
</evidence>
<dbReference type="InterPro" id="IPR013785">
    <property type="entry name" value="Aldolase_TIM"/>
</dbReference>
<evidence type="ECO:0000256" key="7">
    <source>
        <dbReference type="ARBA" id="ARBA00022822"/>
    </source>
</evidence>
<organism evidence="12">
    <name type="scientific">Hellea balneolensis</name>
    <dbReference type="NCBI Taxonomy" id="287478"/>
    <lineage>
        <taxon>Bacteria</taxon>
        <taxon>Pseudomonadati</taxon>
        <taxon>Pseudomonadota</taxon>
        <taxon>Alphaproteobacteria</taxon>
        <taxon>Maricaulales</taxon>
        <taxon>Robiginitomaculaceae</taxon>
        <taxon>Hellea</taxon>
    </lineage>
</organism>
<dbReference type="SUPFAM" id="SSF51366">
    <property type="entry name" value="Ribulose-phoshate binding barrel"/>
    <property type="match status" value="1"/>
</dbReference>
<dbReference type="Proteomes" id="UP000886042">
    <property type="component" value="Unassembled WGS sequence"/>
</dbReference>
<protein>
    <recommendedName>
        <fullName evidence="4 10">Indole-3-glycerol phosphate synthase</fullName>
        <shortName evidence="10">IGPS</shortName>
        <ecNumber evidence="3 10">4.1.1.48</ecNumber>
    </recommendedName>
</protein>
<keyword evidence="5 10" id="KW-0028">Amino-acid biosynthesis</keyword>
<dbReference type="GO" id="GO:0000162">
    <property type="term" value="P:L-tryptophan biosynthetic process"/>
    <property type="evidence" value="ECO:0007669"/>
    <property type="project" value="UniProtKB-UniRule"/>
</dbReference>
<evidence type="ECO:0000256" key="2">
    <source>
        <dbReference type="ARBA" id="ARBA00004696"/>
    </source>
</evidence>
<evidence type="ECO:0000256" key="10">
    <source>
        <dbReference type="HAMAP-Rule" id="MF_00134"/>
    </source>
</evidence>
<keyword evidence="8 10" id="KW-0057">Aromatic amino acid biosynthesis</keyword>
<dbReference type="NCBIfam" id="NF001377">
    <property type="entry name" value="PRK00278.2-4"/>
    <property type="match status" value="1"/>
</dbReference>
<dbReference type="Gene3D" id="3.20.20.70">
    <property type="entry name" value="Aldolase class I"/>
    <property type="match status" value="1"/>
</dbReference>
<dbReference type="UniPathway" id="UPA00035">
    <property type="reaction ID" value="UER00043"/>
</dbReference>
<proteinExistence type="inferred from homology"/>
<dbReference type="GO" id="GO:0004640">
    <property type="term" value="F:phosphoribosylanthranilate isomerase activity"/>
    <property type="evidence" value="ECO:0007669"/>
    <property type="project" value="TreeGrafter"/>
</dbReference>
<reference evidence="12" key="1">
    <citation type="journal article" date="2020" name="mSystems">
        <title>Genome- and Community-Level Interaction Insights into Carbon Utilization and Element Cycling Functions of Hydrothermarchaeota in Hydrothermal Sediment.</title>
        <authorList>
            <person name="Zhou Z."/>
            <person name="Liu Y."/>
            <person name="Xu W."/>
            <person name="Pan J."/>
            <person name="Luo Z.H."/>
            <person name="Li M."/>
        </authorList>
    </citation>
    <scope>NUCLEOTIDE SEQUENCE [LARGE SCALE GENOMIC DNA]</scope>
    <source>
        <strain evidence="12">HyVt-489</strain>
    </source>
</reference>
<comment type="catalytic activity">
    <reaction evidence="1 10">
        <text>1-(2-carboxyphenylamino)-1-deoxy-D-ribulose 5-phosphate + H(+) = (1S,2R)-1-C-(indol-3-yl)glycerol 3-phosphate + CO2 + H2O</text>
        <dbReference type="Rhea" id="RHEA:23476"/>
        <dbReference type="ChEBI" id="CHEBI:15377"/>
        <dbReference type="ChEBI" id="CHEBI:15378"/>
        <dbReference type="ChEBI" id="CHEBI:16526"/>
        <dbReference type="ChEBI" id="CHEBI:58613"/>
        <dbReference type="ChEBI" id="CHEBI:58866"/>
        <dbReference type="EC" id="4.1.1.48"/>
    </reaction>
</comment>
<accession>A0A7C3C555</accession>
<evidence type="ECO:0000256" key="1">
    <source>
        <dbReference type="ARBA" id="ARBA00001633"/>
    </source>
</evidence>
<dbReference type="AlphaFoldDB" id="A0A7C3C555"/>
<dbReference type="NCBIfam" id="NF001373">
    <property type="entry name" value="PRK00278.1-6"/>
    <property type="match status" value="1"/>
</dbReference>
<dbReference type="FunFam" id="3.20.20.70:FF:000024">
    <property type="entry name" value="Indole-3-glycerol phosphate synthase"/>
    <property type="match status" value="1"/>
</dbReference>
<dbReference type="NCBIfam" id="NF001370">
    <property type="entry name" value="PRK00278.1-2"/>
    <property type="match status" value="1"/>
</dbReference>
<evidence type="ECO:0000256" key="8">
    <source>
        <dbReference type="ARBA" id="ARBA00023141"/>
    </source>
</evidence>
<comment type="similarity">
    <text evidence="10">Belongs to the TrpC family.</text>
</comment>
<evidence type="ECO:0000256" key="5">
    <source>
        <dbReference type="ARBA" id="ARBA00022605"/>
    </source>
</evidence>
<comment type="caution">
    <text evidence="12">The sequence shown here is derived from an EMBL/GenBank/DDBJ whole genome shotgun (WGS) entry which is preliminary data.</text>
</comment>
<sequence>MPDILAKIARYKRQEVKELKSGFSRYQLENMAQSQPEPRGFLQALQHASATKPALITEIKKASPSKGLIREDFKPSELARAYQDGGATCLSVLTDKPSFQGSDIYLKQARAISTLPVIRKDFMVDPVQVLHARALGADAILIIMAMVDDKLARRLFKMAKDWDMDALIETHNFTEMKRANDLGAKLIGINNRNLKTFKTSLDNFHKLAPHAPHDAFVVAESGINTFDDIEELTKSGARAFLVGESLMRQKDVRLATENLIGSDDERAH</sequence>
<dbReference type="HAMAP" id="MF_00134_B">
    <property type="entry name" value="IGPS_B"/>
    <property type="match status" value="1"/>
</dbReference>
<evidence type="ECO:0000256" key="6">
    <source>
        <dbReference type="ARBA" id="ARBA00022793"/>
    </source>
</evidence>
<dbReference type="InterPro" id="IPR011060">
    <property type="entry name" value="RibuloseP-bd_barrel"/>
</dbReference>
<dbReference type="PANTHER" id="PTHR22854">
    <property type="entry name" value="TRYPTOPHAN BIOSYNTHESIS PROTEIN"/>
    <property type="match status" value="1"/>
</dbReference>
<dbReference type="InterPro" id="IPR001468">
    <property type="entry name" value="Indole-3-GlycerolPSynthase_CS"/>
</dbReference>
<evidence type="ECO:0000259" key="11">
    <source>
        <dbReference type="Pfam" id="PF00218"/>
    </source>
</evidence>
<dbReference type="EMBL" id="DRMN01000229">
    <property type="protein sequence ID" value="HFB54963.1"/>
    <property type="molecule type" value="Genomic_DNA"/>
</dbReference>